<dbReference type="OrthoDB" id="5288829at2"/>
<dbReference type="InterPro" id="IPR057661">
    <property type="entry name" value="RsdA/BaiN/AoA(So)_Rossmann"/>
</dbReference>
<proteinExistence type="predicted"/>
<dbReference type="RefSeq" id="WP_114727959.1">
    <property type="nucleotide sequence ID" value="NZ_BJMI01000011.1"/>
</dbReference>
<evidence type="ECO:0000256" key="2">
    <source>
        <dbReference type="ARBA" id="ARBA00022630"/>
    </source>
</evidence>
<accession>A0A370FZW1</accession>
<dbReference type="InterPro" id="IPR055178">
    <property type="entry name" value="RsdA/BaiN/AoA(So)-like_dom"/>
</dbReference>
<dbReference type="EMBL" id="QQAW01000007">
    <property type="protein sequence ID" value="RDI37042.1"/>
    <property type="molecule type" value="Genomic_DNA"/>
</dbReference>
<feature type="domain" description="RsdA/BaiN/AoA(So)-like Rossmann fold-like" evidence="4">
    <location>
        <begin position="3"/>
        <end position="394"/>
    </location>
</feature>
<dbReference type="PANTHER" id="PTHR42887">
    <property type="entry name" value="OS12G0638800 PROTEIN"/>
    <property type="match status" value="1"/>
</dbReference>
<dbReference type="SUPFAM" id="SSF51905">
    <property type="entry name" value="FAD/NAD(P)-binding domain"/>
    <property type="match status" value="1"/>
</dbReference>
<dbReference type="Gene3D" id="3.50.50.60">
    <property type="entry name" value="FAD/NAD(P)-binding domain"/>
    <property type="match status" value="1"/>
</dbReference>
<dbReference type="InterPro" id="IPR023166">
    <property type="entry name" value="BaiN-like_dom_sf"/>
</dbReference>
<gene>
    <name evidence="7" type="ORF">C7453_10788</name>
    <name evidence="6" type="ORF">HLH32_11860</name>
</gene>
<dbReference type="InterPro" id="IPR022460">
    <property type="entry name" value="Flavoprotein_PP4765"/>
</dbReference>
<protein>
    <submittedName>
        <fullName evidence="6">TIGR03862 family flavoprotein</fullName>
    </submittedName>
</protein>
<feature type="domain" description="RsdA/BaiN/AoA(So)-like insert" evidence="5">
    <location>
        <begin position="190"/>
        <end position="342"/>
    </location>
</feature>
<keyword evidence="8" id="KW-1185">Reference proteome</keyword>
<dbReference type="EMBL" id="JABEQI010000006">
    <property type="protein sequence ID" value="MBB2187067.1"/>
    <property type="molecule type" value="Genomic_DNA"/>
</dbReference>
<evidence type="ECO:0000313" key="7">
    <source>
        <dbReference type="EMBL" id="RDI37042.1"/>
    </source>
</evidence>
<evidence type="ECO:0000256" key="3">
    <source>
        <dbReference type="ARBA" id="ARBA00022827"/>
    </source>
</evidence>
<evidence type="ECO:0000259" key="5">
    <source>
        <dbReference type="Pfam" id="PF22780"/>
    </source>
</evidence>
<evidence type="ECO:0000313" key="8">
    <source>
        <dbReference type="Proteomes" id="UP000254958"/>
    </source>
</evidence>
<dbReference type="Proteomes" id="UP000254958">
    <property type="component" value="Unassembled WGS sequence"/>
</dbReference>
<dbReference type="NCBIfam" id="TIGR03862">
    <property type="entry name" value="flavo_PP4765"/>
    <property type="match status" value="1"/>
</dbReference>
<dbReference type="Gene3D" id="2.40.30.10">
    <property type="entry name" value="Translation factors"/>
    <property type="match status" value="1"/>
</dbReference>
<dbReference type="NCBIfam" id="TIGR00275">
    <property type="entry name" value="aminoacetone oxidase family FAD-binding enzyme"/>
    <property type="match status" value="1"/>
</dbReference>
<dbReference type="Pfam" id="PF03486">
    <property type="entry name" value="HI0933_like"/>
    <property type="match status" value="1"/>
</dbReference>
<dbReference type="AlphaFoldDB" id="A0A370FZW1"/>
<comment type="caution">
    <text evidence="7">The sequence shown here is derived from an EMBL/GenBank/DDBJ whole genome shotgun (WGS) entry which is preliminary data.</text>
</comment>
<dbReference type="Pfam" id="PF22780">
    <property type="entry name" value="HI0933_like_1st"/>
    <property type="match status" value="1"/>
</dbReference>
<evidence type="ECO:0000256" key="1">
    <source>
        <dbReference type="ARBA" id="ARBA00001974"/>
    </source>
</evidence>
<evidence type="ECO:0000259" key="4">
    <source>
        <dbReference type="Pfam" id="PF03486"/>
    </source>
</evidence>
<dbReference type="InterPro" id="IPR004792">
    <property type="entry name" value="BaiN-like"/>
</dbReference>
<name>A0A370FZW1_GLULI</name>
<evidence type="ECO:0000313" key="9">
    <source>
        <dbReference type="Proteomes" id="UP000562982"/>
    </source>
</evidence>
<reference evidence="7 8" key="1">
    <citation type="submission" date="2018-07" db="EMBL/GenBank/DDBJ databases">
        <title>Genomic Encyclopedia of Type Strains, Phase IV (KMG-IV): sequencing the most valuable type-strain genomes for metagenomic binning, comparative biology and taxonomic classification.</title>
        <authorList>
            <person name="Goeker M."/>
        </authorList>
    </citation>
    <scope>NUCLEOTIDE SEQUENCE [LARGE SCALE GENOMIC DNA]</scope>
    <source>
        <strain evidence="7 8">DSM 5603</strain>
    </source>
</reference>
<sequence>MAHIVVIGGGPAGLAAAEALAAGGCAVTVVERMPTIGRKMLMAGRGGLNLTHSESLERFLTRYGAARPWLEPALLAFSPDELRNWAAGLGQPCFVGSSGRVFPQAMKASPLLRAWGARLAEQGVTILTRHAWTGWDGPGRVRVVSPQGERVLAADAVVLALGGASWARLGSDGAWTGLLAGAGVDLAPFRPANCGFRTDWSDTLRARFAGTPLRGIALTPEGGGPTVRGEAVVTAHGLEGGAVYALSALLRDRIAAEGQARLMVDLRPDMTEAALAERLARVRGRESLSNTLRKALRLPPVAVALLREGPDAPPRDAPSLARLIKAVPVTLTAPDSLDRAISVAGGVRADAVDARFMLRALPGVFVAGEMLDWEAPTGGYLLQACFATGRAAAHGVLDWLQEGGKERYPSCP</sequence>
<dbReference type="Proteomes" id="UP000562982">
    <property type="component" value="Unassembled WGS sequence"/>
</dbReference>
<dbReference type="PRINTS" id="PR00419">
    <property type="entry name" value="ADXRDTASE"/>
</dbReference>
<reference evidence="6 9" key="2">
    <citation type="submission" date="2020-04" db="EMBL/GenBank/DDBJ databases">
        <title>Description of novel Gluconacetobacter.</title>
        <authorList>
            <person name="Sombolestani A."/>
        </authorList>
    </citation>
    <scope>NUCLEOTIDE SEQUENCE [LARGE SCALE GENOMIC DNA]</scope>
    <source>
        <strain evidence="6 9">LMG 1382</strain>
    </source>
</reference>
<evidence type="ECO:0000313" key="6">
    <source>
        <dbReference type="EMBL" id="MBB2187067.1"/>
    </source>
</evidence>
<dbReference type="PANTHER" id="PTHR42887:SF1">
    <property type="entry name" value="BLR3961 PROTEIN"/>
    <property type="match status" value="1"/>
</dbReference>
<dbReference type="InterPro" id="IPR036188">
    <property type="entry name" value="FAD/NAD-bd_sf"/>
</dbReference>
<comment type="cofactor">
    <cofactor evidence="1">
        <name>FAD</name>
        <dbReference type="ChEBI" id="CHEBI:57692"/>
    </cofactor>
</comment>
<keyword evidence="2" id="KW-0285">Flavoprotein</keyword>
<dbReference type="SUPFAM" id="SSF160996">
    <property type="entry name" value="HI0933 insert domain-like"/>
    <property type="match status" value="1"/>
</dbReference>
<organism evidence="7 8">
    <name type="scientific">Gluconacetobacter liquefaciens</name>
    <name type="common">Acetobacter liquefaciens</name>
    <dbReference type="NCBI Taxonomy" id="89584"/>
    <lineage>
        <taxon>Bacteria</taxon>
        <taxon>Pseudomonadati</taxon>
        <taxon>Pseudomonadota</taxon>
        <taxon>Alphaproteobacteria</taxon>
        <taxon>Acetobacterales</taxon>
        <taxon>Acetobacteraceae</taxon>
        <taxon>Gluconacetobacter</taxon>
    </lineage>
</organism>
<dbReference type="Gene3D" id="1.10.8.260">
    <property type="entry name" value="HI0933 insert domain-like"/>
    <property type="match status" value="1"/>
</dbReference>
<keyword evidence="3" id="KW-0274">FAD</keyword>